<protein>
    <submittedName>
        <fullName evidence="1">Uncharacterized protein</fullName>
    </submittedName>
</protein>
<dbReference type="AlphaFoldDB" id="A0A0E9WGA5"/>
<organism evidence="1">
    <name type="scientific">Anguilla anguilla</name>
    <name type="common">European freshwater eel</name>
    <name type="synonym">Muraena anguilla</name>
    <dbReference type="NCBI Taxonomy" id="7936"/>
    <lineage>
        <taxon>Eukaryota</taxon>
        <taxon>Metazoa</taxon>
        <taxon>Chordata</taxon>
        <taxon>Craniata</taxon>
        <taxon>Vertebrata</taxon>
        <taxon>Euteleostomi</taxon>
        <taxon>Actinopterygii</taxon>
        <taxon>Neopterygii</taxon>
        <taxon>Teleostei</taxon>
        <taxon>Anguilliformes</taxon>
        <taxon>Anguillidae</taxon>
        <taxon>Anguilla</taxon>
    </lineage>
</organism>
<evidence type="ECO:0000313" key="1">
    <source>
        <dbReference type="EMBL" id="JAH88518.1"/>
    </source>
</evidence>
<reference evidence="1" key="1">
    <citation type="submission" date="2014-11" db="EMBL/GenBank/DDBJ databases">
        <authorList>
            <person name="Amaro Gonzalez C."/>
        </authorList>
    </citation>
    <scope>NUCLEOTIDE SEQUENCE</scope>
</reference>
<accession>A0A0E9WGA5</accession>
<dbReference type="EMBL" id="GBXM01020059">
    <property type="protein sequence ID" value="JAH88518.1"/>
    <property type="molecule type" value="Transcribed_RNA"/>
</dbReference>
<sequence length="84" mass="9740">MYLPEPELSSNTHACKQVTCFKFKLFIIMNIFSNLCVSLSRDSTELSQFYPEEFSVIFCGRAGFGIQTREFISAFQIMLIFFTE</sequence>
<proteinExistence type="predicted"/>
<reference evidence="1" key="2">
    <citation type="journal article" date="2015" name="Fish Shellfish Immunol.">
        <title>Early steps in the European eel (Anguilla anguilla)-Vibrio vulnificus interaction in the gills: Role of the RtxA13 toxin.</title>
        <authorList>
            <person name="Callol A."/>
            <person name="Pajuelo D."/>
            <person name="Ebbesson L."/>
            <person name="Teles M."/>
            <person name="MacKenzie S."/>
            <person name="Amaro C."/>
        </authorList>
    </citation>
    <scope>NUCLEOTIDE SEQUENCE</scope>
</reference>
<name>A0A0E9WGA5_ANGAN</name>